<dbReference type="EMBL" id="BMAV01026644">
    <property type="protein sequence ID" value="GFS52148.1"/>
    <property type="molecule type" value="Genomic_DNA"/>
</dbReference>
<organism evidence="2 3">
    <name type="scientific">Trichonephila inaurata madagascariensis</name>
    <dbReference type="NCBI Taxonomy" id="2747483"/>
    <lineage>
        <taxon>Eukaryota</taxon>
        <taxon>Metazoa</taxon>
        <taxon>Ecdysozoa</taxon>
        <taxon>Arthropoda</taxon>
        <taxon>Chelicerata</taxon>
        <taxon>Arachnida</taxon>
        <taxon>Araneae</taxon>
        <taxon>Araneomorphae</taxon>
        <taxon>Entelegynae</taxon>
        <taxon>Araneoidea</taxon>
        <taxon>Nephilidae</taxon>
        <taxon>Trichonephila</taxon>
        <taxon>Trichonephila inaurata</taxon>
    </lineage>
</organism>
<dbReference type="AlphaFoldDB" id="A0A8X6IMG5"/>
<proteinExistence type="predicted"/>
<dbReference type="OrthoDB" id="6454390at2759"/>
<evidence type="ECO:0000313" key="2">
    <source>
        <dbReference type="EMBL" id="GFS52148.1"/>
    </source>
</evidence>
<name>A0A8X6IMG5_9ARAC</name>
<protein>
    <submittedName>
        <fullName evidence="2">Uncharacterized protein</fullName>
    </submittedName>
</protein>
<reference evidence="2" key="1">
    <citation type="submission" date="2020-08" db="EMBL/GenBank/DDBJ databases">
        <title>Multicomponent nature underlies the extraordinary mechanical properties of spider dragline silk.</title>
        <authorList>
            <person name="Kono N."/>
            <person name="Nakamura H."/>
            <person name="Mori M."/>
            <person name="Yoshida Y."/>
            <person name="Ohtoshi R."/>
            <person name="Malay A.D."/>
            <person name="Moran D.A.P."/>
            <person name="Tomita M."/>
            <person name="Numata K."/>
            <person name="Arakawa K."/>
        </authorList>
    </citation>
    <scope>NUCLEOTIDE SEQUENCE</scope>
</reference>
<gene>
    <name evidence="2" type="ORF">TNIN_303741</name>
</gene>
<dbReference type="Proteomes" id="UP000886998">
    <property type="component" value="Unassembled WGS sequence"/>
</dbReference>
<evidence type="ECO:0000313" key="3">
    <source>
        <dbReference type="Proteomes" id="UP000886998"/>
    </source>
</evidence>
<feature type="region of interest" description="Disordered" evidence="1">
    <location>
        <begin position="55"/>
        <end position="75"/>
    </location>
</feature>
<evidence type="ECO:0000256" key="1">
    <source>
        <dbReference type="SAM" id="MobiDB-lite"/>
    </source>
</evidence>
<accession>A0A8X6IMG5</accession>
<keyword evidence="3" id="KW-1185">Reference proteome</keyword>
<comment type="caution">
    <text evidence="2">The sequence shown here is derived from an EMBL/GenBank/DDBJ whole genome shotgun (WGS) entry which is preliminary data.</text>
</comment>
<sequence>MGDENFSFDQICRLTNVTEEKLSNTYAKNCLKKNFLLVVIMKKLAKEKEKLRRRAELGRPAHQNATLASTRRKLF</sequence>